<dbReference type="AlphaFoldDB" id="A0A1B1N1K4"/>
<dbReference type="OrthoDB" id="9788687at2"/>
<keyword evidence="6" id="KW-0695">RNA-directed DNA polymerase</keyword>
<evidence type="ECO:0000313" key="11">
    <source>
        <dbReference type="EMBL" id="ANS75288.1"/>
    </source>
</evidence>
<keyword evidence="4" id="KW-0479">Metal-binding</keyword>
<evidence type="ECO:0000256" key="9">
    <source>
        <dbReference type="ARBA" id="ARBA00048173"/>
    </source>
</evidence>
<evidence type="ECO:0000256" key="6">
    <source>
        <dbReference type="ARBA" id="ARBA00022918"/>
    </source>
</evidence>
<dbReference type="GO" id="GO:0046872">
    <property type="term" value="F:metal ion binding"/>
    <property type="evidence" value="ECO:0007669"/>
    <property type="project" value="UniProtKB-KW"/>
</dbReference>
<protein>
    <recommendedName>
        <fullName evidence="1">RNA-directed DNA polymerase</fullName>
        <ecNumber evidence="1">2.7.7.49</ecNumber>
    </recommendedName>
</protein>
<keyword evidence="2" id="KW-0808">Transferase</keyword>
<proteinExistence type="inferred from homology"/>
<keyword evidence="7" id="KW-0051">Antiviral defense</keyword>
<dbReference type="InterPro" id="IPR043502">
    <property type="entry name" value="DNA/RNA_pol_sf"/>
</dbReference>
<dbReference type="PANTHER" id="PTHR34047:SF7">
    <property type="entry name" value="RNA-DIRECTED DNA POLYMERASE"/>
    <property type="match status" value="1"/>
</dbReference>
<dbReference type="Pfam" id="PF00078">
    <property type="entry name" value="RVT_1"/>
    <property type="match status" value="1"/>
</dbReference>
<evidence type="ECO:0000259" key="10">
    <source>
        <dbReference type="PROSITE" id="PS50878"/>
    </source>
</evidence>
<evidence type="ECO:0000256" key="3">
    <source>
        <dbReference type="ARBA" id="ARBA00022695"/>
    </source>
</evidence>
<gene>
    <name evidence="11" type="ORF">AWM70_12290</name>
</gene>
<dbReference type="EC" id="2.7.7.49" evidence="1"/>
<dbReference type="GO" id="GO:0051607">
    <property type="term" value="P:defense response to virus"/>
    <property type="evidence" value="ECO:0007669"/>
    <property type="project" value="UniProtKB-KW"/>
</dbReference>
<dbReference type="GO" id="GO:0003964">
    <property type="term" value="F:RNA-directed DNA polymerase activity"/>
    <property type="evidence" value="ECO:0007669"/>
    <property type="project" value="UniProtKB-KW"/>
</dbReference>
<dbReference type="Proteomes" id="UP000092573">
    <property type="component" value="Chromosome"/>
</dbReference>
<dbReference type="EMBL" id="CP014167">
    <property type="protein sequence ID" value="ANS75288.1"/>
    <property type="molecule type" value="Genomic_DNA"/>
</dbReference>
<dbReference type="InterPro" id="IPR051083">
    <property type="entry name" value="GrpII_Intron_Splice-Mob/Def"/>
</dbReference>
<comment type="catalytic activity">
    <reaction evidence="9">
        <text>DNA(n) + a 2'-deoxyribonucleoside 5'-triphosphate = DNA(n+1) + diphosphate</text>
        <dbReference type="Rhea" id="RHEA:22508"/>
        <dbReference type="Rhea" id="RHEA-COMP:17339"/>
        <dbReference type="Rhea" id="RHEA-COMP:17340"/>
        <dbReference type="ChEBI" id="CHEBI:33019"/>
        <dbReference type="ChEBI" id="CHEBI:61560"/>
        <dbReference type="ChEBI" id="CHEBI:173112"/>
        <dbReference type="EC" id="2.7.7.49"/>
    </reaction>
</comment>
<evidence type="ECO:0000256" key="2">
    <source>
        <dbReference type="ARBA" id="ARBA00022679"/>
    </source>
</evidence>
<name>A0A1B1N1K4_9BACL</name>
<dbReference type="CDD" id="cd03487">
    <property type="entry name" value="RT_Bac_retron_II"/>
    <property type="match status" value="1"/>
</dbReference>
<dbReference type="SUPFAM" id="SSF56672">
    <property type="entry name" value="DNA/RNA polymerases"/>
    <property type="match status" value="1"/>
</dbReference>
<evidence type="ECO:0000313" key="12">
    <source>
        <dbReference type="Proteomes" id="UP000092573"/>
    </source>
</evidence>
<dbReference type="RefSeq" id="WP_068696772.1">
    <property type="nucleotide sequence ID" value="NZ_CP014167.1"/>
</dbReference>
<dbReference type="PANTHER" id="PTHR34047">
    <property type="entry name" value="NUCLEAR INTRON MATURASE 1, MITOCHONDRIAL-RELATED"/>
    <property type="match status" value="1"/>
</dbReference>
<dbReference type="NCBIfam" id="NF038233">
    <property type="entry name" value="retron_St85_RT"/>
    <property type="match status" value="1"/>
</dbReference>
<evidence type="ECO:0000256" key="4">
    <source>
        <dbReference type="ARBA" id="ARBA00022723"/>
    </source>
</evidence>
<feature type="domain" description="Reverse transcriptase" evidence="10">
    <location>
        <begin position="56"/>
        <end position="267"/>
    </location>
</feature>
<keyword evidence="3" id="KW-0548">Nucleotidyltransferase</keyword>
<dbReference type="InterPro" id="IPR000477">
    <property type="entry name" value="RT_dom"/>
</dbReference>
<dbReference type="InterPro" id="IPR000123">
    <property type="entry name" value="Reverse_transcriptase_msDNA"/>
</dbReference>
<evidence type="ECO:0000256" key="8">
    <source>
        <dbReference type="ARBA" id="ARBA00034120"/>
    </source>
</evidence>
<dbReference type="KEGG" id="pyg:AWM70_12290"/>
<keyword evidence="5" id="KW-0460">Magnesium</keyword>
<sequence>MNWNEYKNKFYYFAKFHNKDDNYINDCINYAEKLFSKNLPVIYDVTHFSYLVGYKESYIMKVANSQSPFYREFLIPKKNKDEYREISEPLPNLKVIQRWILDEILHKLNPSPFSKAFRIGYSIKDNAKYHRKQKLVLNMDIKDYFNSISNDKVFMFFKSLGYSKQVALVLSKLCILDNGLPQGAPTSPMLSNLVTQQIDKRIASFSAKHNLRYTRYADDLTLSGDFDEGFVINCVKRILNSEGFCINEKKTRVRKQNQQQEVTGIVVNEKLQASKKYRKNLRQKMHYIKKYGFEDHISKLEIDNKIKYLYHLLGTANFILNVNPYDKEAKDSFEYLKQLLFHYKLKTSISEFD</sequence>
<evidence type="ECO:0000256" key="7">
    <source>
        <dbReference type="ARBA" id="ARBA00023118"/>
    </source>
</evidence>
<comment type="similarity">
    <text evidence="8">Belongs to the bacterial reverse transcriptase family.</text>
</comment>
<dbReference type="PRINTS" id="PR00866">
    <property type="entry name" value="RNADNAPOLMS"/>
</dbReference>
<dbReference type="PROSITE" id="PS50878">
    <property type="entry name" value="RT_POL"/>
    <property type="match status" value="1"/>
</dbReference>
<organism evidence="11 12">
    <name type="scientific">Paenibacillus yonginensis</name>
    <dbReference type="NCBI Taxonomy" id="1462996"/>
    <lineage>
        <taxon>Bacteria</taxon>
        <taxon>Bacillati</taxon>
        <taxon>Bacillota</taxon>
        <taxon>Bacilli</taxon>
        <taxon>Bacillales</taxon>
        <taxon>Paenibacillaceae</taxon>
        <taxon>Paenibacillus</taxon>
    </lineage>
</organism>
<reference evidence="11 12" key="1">
    <citation type="submission" date="2016-01" db="EMBL/GenBank/DDBJ databases">
        <title>Complete Genome Sequence of Paenibacillus yonginensis DCY84, a novel Plant Growth-Promoting Bacteria with Elicitation of Induced Systemic Resistance.</title>
        <authorList>
            <person name="Kim Y.J."/>
            <person name="Yang D.C."/>
            <person name="Sukweenadhi J."/>
        </authorList>
    </citation>
    <scope>NUCLEOTIDE SEQUENCE [LARGE SCALE GENOMIC DNA]</scope>
    <source>
        <strain evidence="11 12">DCY84</strain>
    </source>
</reference>
<dbReference type="STRING" id="1462996.AWM70_12290"/>
<accession>A0A1B1N1K4</accession>
<evidence type="ECO:0000256" key="5">
    <source>
        <dbReference type="ARBA" id="ARBA00022842"/>
    </source>
</evidence>
<dbReference type="GO" id="GO:0003723">
    <property type="term" value="F:RNA binding"/>
    <property type="evidence" value="ECO:0007669"/>
    <property type="project" value="InterPro"/>
</dbReference>
<evidence type="ECO:0000256" key="1">
    <source>
        <dbReference type="ARBA" id="ARBA00012493"/>
    </source>
</evidence>
<keyword evidence="12" id="KW-1185">Reference proteome</keyword>